<keyword evidence="1" id="KW-0560">Oxidoreductase</keyword>
<dbReference type="InterPro" id="IPR011576">
    <property type="entry name" value="Pyridox_Oxase_N"/>
</dbReference>
<dbReference type="InterPro" id="IPR014419">
    <property type="entry name" value="HutZ"/>
</dbReference>
<dbReference type="PIRSF" id="PIRSF004633">
    <property type="entry name" value="UCP_PLP_oxd"/>
    <property type="match status" value="1"/>
</dbReference>
<dbReference type="PANTHER" id="PTHR35176">
    <property type="entry name" value="HEME OXYGENASE HI_0854-RELATED"/>
    <property type="match status" value="1"/>
</dbReference>
<evidence type="ECO:0000313" key="3">
    <source>
        <dbReference type="EMBL" id="MFD2095138.1"/>
    </source>
</evidence>
<dbReference type="Gene3D" id="2.30.110.10">
    <property type="entry name" value="Electron Transport, Fmn-binding Protein, Chain A"/>
    <property type="match status" value="1"/>
</dbReference>
<accession>A0ABW4XKI4</accession>
<dbReference type="EMBL" id="JBHUHT010000008">
    <property type="protein sequence ID" value="MFD2095138.1"/>
    <property type="molecule type" value="Genomic_DNA"/>
</dbReference>
<gene>
    <name evidence="3" type="ORF">ACFSJ3_04015</name>
</gene>
<evidence type="ECO:0000256" key="1">
    <source>
        <dbReference type="ARBA" id="ARBA00023002"/>
    </source>
</evidence>
<proteinExistence type="predicted"/>
<dbReference type="PANTHER" id="PTHR35176:SF6">
    <property type="entry name" value="HEME OXYGENASE HI_0854-RELATED"/>
    <property type="match status" value="1"/>
</dbReference>
<dbReference type="Proteomes" id="UP001597380">
    <property type="component" value="Unassembled WGS sequence"/>
</dbReference>
<dbReference type="RefSeq" id="WP_345338292.1">
    <property type="nucleotide sequence ID" value="NZ_BAABLI010000005.1"/>
</dbReference>
<evidence type="ECO:0000313" key="4">
    <source>
        <dbReference type="Proteomes" id="UP001597380"/>
    </source>
</evidence>
<dbReference type="InterPro" id="IPR052019">
    <property type="entry name" value="F420H2_bilvrd_red/Heme_oxyg"/>
</dbReference>
<keyword evidence="4" id="KW-1185">Reference proteome</keyword>
<evidence type="ECO:0000259" key="2">
    <source>
        <dbReference type="Pfam" id="PF01243"/>
    </source>
</evidence>
<protein>
    <submittedName>
        <fullName evidence="3">Pyridoxamine 5'-phosphate oxidase family protein</fullName>
    </submittedName>
</protein>
<dbReference type="InterPro" id="IPR012349">
    <property type="entry name" value="Split_barrel_FMN-bd"/>
</dbReference>
<dbReference type="Pfam" id="PF01243">
    <property type="entry name" value="PNPOx_N"/>
    <property type="match status" value="1"/>
</dbReference>
<name>A0ABW4XKI4_9GAMM</name>
<feature type="domain" description="Pyridoxamine 5'-phosphate oxidase N-terminal" evidence="2">
    <location>
        <begin position="12"/>
        <end position="142"/>
    </location>
</feature>
<comment type="caution">
    <text evidence="3">The sequence shown here is derived from an EMBL/GenBank/DDBJ whole genome shotgun (WGS) entry which is preliminary data.</text>
</comment>
<organism evidence="3 4">
    <name type="scientific">Corallincola platygyrae</name>
    <dbReference type="NCBI Taxonomy" id="1193278"/>
    <lineage>
        <taxon>Bacteria</taxon>
        <taxon>Pseudomonadati</taxon>
        <taxon>Pseudomonadota</taxon>
        <taxon>Gammaproteobacteria</taxon>
        <taxon>Alteromonadales</taxon>
        <taxon>Psychromonadaceae</taxon>
        <taxon>Corallincola</taxon>
    </lineage>
</organism>
<sequence length="179" mass="19821">MSSERIAGRIGPEILSLLESRKSLFLSSLTKDGETYASYAPFATSEDCIYVLLSEIAVHAVNLQANPRASVLIIEDEDSAAELFARLRVTYQVNAELLEYDSEAWHAGRDVLSNRHGERIVQLSQLGDFKLFKLVPLGGRYVKGFGRAFAFEGQTLTGETIAHMRDGHKKRTEADETAA</sequence>
<reference evidence="4" key="1">
    <citation type="journal article" date="2019" name="Int. J. Syst. Evol. Microbiol.">
        <title>The Global Catalogue of Microorganisms (GCM) 10K type strain sequencing project: providing services to taxonomists for standard genome sequencing and annotation.</title>
        <authorList>
            <consortium name="The Broad Institute Genomics Platform"/>
            <consortium name="The Broad Institute Genome Sequencing Center for Infectious Disease"/>
            <person name="Wu L."/>
            <person name="Ma J."/>
        </authorList>
    </citation>
    <scope>NUCLEOTIDE SEQUENCE [LARGE SCALE GENOMIC DNA]</scope>
    <source>
        <strain evidence="4">CGMCC 1.10992</strain>
    </source>
</reference>
<dbReference type="SUPFAM" id="SSF50475">
    <property type="entry name" value="FMN-binding split barrel"/>
    <property type="match status" value="1"/>
</dbReference>